<dbReference type="CDD" id="cd04301">
    <property type="entry name" value="NAT_SF"/>
    <property type="match status" value="1"/>
</dbReference>
<reference evidence="2 3" key="1">
    <citation type="journal article" date="2015" name="Nature">
        <title>rRNA introns, odd ribosomes, and small enigmatic genomes across a large radiation of phyla.</title>
        <authorList>
            <person name="Brown C.T."/>
            <person name="Hug L.A."/>
            <person name="Thomas B.C."/>
            <person name="Sharon I."/>
            <person name="Castelle C.J."/>
            <person name="Singh A."/>
            <person name="Wilkins M.J."/>
            <person name="Williams K.H."/>
            <person name="Banfield J.F."/>
        </authorList>
    </citation>
    <scope>NUCLEOTIDE SEQUENCE [LARGE SCALE GENOMIC DNA]</scope>
</reference>
<dbReference type="EMBL" id="LCPZ01000008">
    <property type="protein sequence ID" value="KKW08667.1"/>
    <property type="molecule type" value="Genomic_DNA"/>
</dbReference>
<organism evidence="2 3">
    <name type="scientific">Candidatus Kaiserbacteria bacterium GW2011_GWA2_49_19</name>
    <dbReference type="NCBI Taxonomy" id="1618669"/>
    <lineage>
        <taxon>Bacteria</taxon>
        <taxon>Candidatus Kaiseribacteriota</taxon>
    </lineage>
</organism>
<dbReference type="AlphaFoldDB" id="A0A0G1Y1A6"/>
<evidence type="ECO:0000259" key="1">
    <source>
        <dbReference type="Pfam" id="PF00583"/>
    </source>
</evidence>
<accession>A0A0G1Y1A6</accession>
<dbReference type="Gene3D" id="3.40.630.30">
    <property type="match status" value="1"/>
</dbReference>
<dbReference type="InterPro" id="IPR000182">
    <property type="entry name" value="GNAT_dom"/>
</dbReference>
<protein>
    <recommendedName>
        <fullName evidence="1">N-acetyltransferase domain-containing protein</fullName>
    </recommendedName>
</protein>
<dbReference type="Proteomes" id="UP000033965">
    <property type="component" value="Unassembled WGS sequence"/>
</dbReference>
<comment type="caution">
    <text evidence="2">The sequence shown here is derived from an EMBL/GenBank/DDBJ whole genome shotgun (WGS) entry which is preliminary data.</text>
</comment>
<sequence length="150" mass="17094">MNELLTIRKEFGEIERLGSTINIRKFGSESIAGSISLVPLSEPIRLYLVYDLKVEREEQGKGFASQLMAEVEKISRESSMPVVLHDATDKEKKGGKTQNPLSIGMYKKRKGWVEVMDPSQTYPVYVYGTRDKVFEQIVDRIKQGLIFYGN</sequence>
<dbReference type="SUPFAM" id="SSF55729">
    <property type="entry name" value="Acyl-CoA N-acyltransferases (Nat)"/>
    <property type="match status" value="1"/>
</dbReference>
<evidence type="ECO:0000313" key="2">
    <source>
        <dbReference type="EMBL" id="KKW08667.1"/>
    </source>
</evidence>
<dbReference type="GO" id="GO:0016747">
    <property type="term" value="F:acyltransferase activity, transferring groups other than amino-acyl groups"/>
    <property type="evidence" value="ECO:0007669"/>
    <property type="project" value="InterPro"/>
</dbReference>
<evidence type="ECO:0000313" key="3">
    <source>
        <dbReference type="Proteomes" id="UP000033965"/>
    </source>
</evidence>
<gene>
    <name evidence="2" type="ORF">UY44_C0008G0032</name>
</gene>
<name>A0A0G1Y1A6_9BACT</name>
<proteinExistence type="predicted"/>
<dbReference type="Pfam" id="PF00583">
    <property type="entry name" value="Acetyltransf_1"/>
    <property type="match status" value="1"/>
</dbReference>
<dbReference type="InterPro" id="IPR016181">
    <property type="entry name" value="Acyl_CoA_acyltransferase"/>
</dbReference>
<feature type="domain" description="N-acetyltransferase" evidence="1">
    <location>
        <begin position="29"/>
        <end position="82"/>
    </location>
</feature>